<dbReference type="SUPFAM" id="SSF53474">
    <property type="entry name" value="alpha/beta-Hydrolases"/>
    <property type="match status" value="1"/>
</dbReference>
<gene>
    <name evidence="3" type="ORF">FMM06_16335</name>
</gene>
<feature type="transmembrane region" description="Helical" evidence="1">
    <location>
        <begin position="6"/>
        <end position="31"/>
    </location>
</feature>
<reference evidence="3 4" key="1">
    <citation type="submission" date="2019-07" db="EMBL/GenBank/DDBJ databases">
        <title>Novel species isolated from glacier.</title>
        <authorList>
            <person name="Liu Q."/>
            <person name="Xin Y.-H."/>
        </authorList>
    </citation>
    <scope>NUCLEOTIDE SEQUENCE [LARGE SCALE GENOMIC DNA]</scope>
    <source>
        <strain evidence="3 4">LB1R16</strain>
    </source>
</reference>
<evidence type="ECO:0000313" key="3">
    <source>
        <dbReference type="EMBL" id="TRW15202.1"/>
    </source>
</evidence>
<keyword evidence="1" id="KW-0472">Membrane</keyword>
<organism evidence="3 4">
    <name type="scientific">Glacieibacterium frigidum</name>
    <dbReference type="NCBI Taxonomy" id="2593303"/>
    <lineage>
        <taxon>Bacteria</taxon>
        <taxon>Pseudomonadati</taxon>
        <taxon>Pseudomonadota</taxon>
        <taxon>Alphaproteobacteria</taxon>
        <taxon>Sphingomonadales</taxon>
        <taxon>Sphingosinicellaceae</taxon>
        <taxon>Glacieibacterium</taxon>
    </lineage>
</organism>
<accession>A0A552UAG6</accession>
<dbReference type="AlphaFoldDB" id="A0A552UAG6"/>
<evidence type="ECO:0000256" key="1">
    <source>
        <dbReference type="SAM" id="Phobius"/>
    </source>
</evidence>
<dbReference type="Proteomes" id="UP000317894">
    <property type="component" value="Unassembled WGS sequence"/>
</dbReference>
<dbReference type="RefSeq" id="WP_144335371.1">
    <property type="nucleotide sequence ID" value="NZ_VJWA01000002.1"/>
</dbReference>
<dbReference type="Pfam" id="PF12146">
    <property type="entry name" value="Hydrolase_4"/>
    <property type="match status" value="1"/>
</dbReference>
<name>A0A552UAG6_9SPHN</name>
<evidence type="ECO:0000313" key="4">
    <source>
        <dbReference type="Proteomes" id="UP000317894"/>
    </source>
</evidence>
<dbReference type="InterPro" id="IPR022742">
    <property type="entry name" value="Hydrolase_4"/>
</dbReference>
<dbReference type="GO" id="GO:0016787">
    <property type="term" value="F:hydrolase activity"/>
    <property type="evidence" value="ECO:0007669"/>
    <property type="project" value="UniProtKB-KW"/>
</dbReference>
<dbReference type="PANTHER" id="PTHR12277:SF81">
    <property type="entry name" value="PROTEIN ABHD13"/>
    <property type="match status" value="1"/>
</dbReference>
<protein>
    <submittedName>
        <fullName evidence="3">Alpha/beta hydrolase</fullName>
    </submittedName>
</protein>
<keyword evidence="4" id="KW-1185">Reference proteome</keyword>
<feature type="domain" description="Serine aminopeptidase S33" evidence="2">
    <location>
        <begin position="77"/>
        <end position="188"/>
    </location>
</feature>
<dbReference type="EMBL" id="VJWA01000002">
    <property type="protein sequence ID" value="TRW15202.1"/>
    <property type="molecule type" value="Genomic_DNA"/>
</dbReference>
<dbReference type="Gene3D" id="3.40.50.1820">
    <property type="entry name" value="alpha/beta hydrolase"/>
    <property type="match status" value="1"/>
</dbReference>
<sequence length="270" mass="27847">MVQPETGRWLIMALAIVVAAVALVLGVAFAFQRSLIYPVGRAPAPPAVGATPGYRDIVFATADGLQLRALYRPARGRPTIVFFHGNADGLAGGVAAMRGLAAADYGVLIPEYRGYAGQPGRISEAGLYADGAGALAWLAQAGVPPGDTVLIGNSLGSGIAVELATRRRDWRALVIVSGFTSLPDAVAATFGIGLLRPLVRDRYASAAKLRGIGLPVLILHGDADRVIGVDHGIALAKAAGTVASLRIVPGAGHDLVWYPATATTIADWLS</sequence>
<keyword evidence="1" id="KW-1133">Transmembrane helix</keyword>
<dbReference type="PANTHER" id="PTHR12277">
    <property type="entry name" value="ALPHA/BETA HYDROLASE DOMAIN-CONTAINING PROTEIN"/>
    <property type="match status" value="1"/>
</dbReference>
<dbReference type="InterPro" id="IPR029058">
    <property type="entry name" value="AB_hydrolase_fold"/>
</dbReference>
<keyword evidence="3" id="KW-0378">Hydrolase</keyword>
<keyword evidence="1" id="KW-0812">Transmembrane</keyword>
<dbReference type="OrthoDB" id="9798884at2"/>
<comment type="caution">
    <text evidence="3">The sequence shown here is derived from an EMBL/GenBank/DDBJ whole genome shotgun (WGS) entry which is preliminary data.</text>
</comment>
<evidence type="ECO:0000259" key="2">
    <source>
        <dbReference type="Pfam" id="PF12146"/>
    </source>
</evidence>
<proteinExistence type="predicted"/>